<dbReference type="InterPro" id="IPR036359">
    <property type="entry name" value="Thiol_cytolysin_sf"/>
</dbReference>
<accession>A0A7Z9CC16</accession>
<sequence>MKKVIKRAVMLTSVALLFACSKDKSVEDQLYELKSVSFPQKPEKVRYEEKTGRVVGNKVEYLQIVERQKTLSPVELITPSNLEIIYPGSILRGGDFLEGEHNPITVNNPKEIILSATFQGKDLPVTIPSLPTPSQARQSVNDLVRKNENNMSYDSTGAYMTFISNEVTTIESFNKTFGIHAKVEILSGIVKGSFSYTESKLNRNSKKYVLIKVRQMFYSISVDPKNANQWGDLENLGDYEPVYISSVDYGRVAHILVETDETLDETTKTIKAAIGAKFGKVGGELGATAETKVSKLFKENKITVMIAGGPLSMSKSVTDLDSFKEFLTMPSTKDLVNSAVPIGYKVRTLKDNREVEVRTMYTDQEFINK</sequence>
<name>A0A7Z9CC16_CAPOC</name>
<dbReference type="SUPFAM" id="SSF56978">
    <property type="entry name" value="Perfringolysin"/>
    <property type="match status" value="1"/>
</dbReference>
<protein>
    <submittedName>
        <fullName evidence="1">Thiol-activated cytolysin</fullName>
    </submittedName>
</protein>
<organism evidence="1 2">
    <name type="scientific">Capnocytophaga ochracea</name>
    <dbReference type="NCBI Taxonomy" id="1018"/>
    <lineage>
        <taxon>Bacteria</taxon>
        <taxon>Pseudomonadati</taxon>
        <taxon>Bacteroidota</taxon>
        <taxon>Flavobacteriia</taxon>
        <taxon>Flavobacteriales</taxon>
        <taxon>Flavobacteriaceae</taxon>
        <taxon>Capnocytophaga</taxon>
    </lineage>
</organism>
<dbReference type="Proteomes" id="UP000276733">
    <property type="component" value="Unassembled WGS sequence"/>
</dbReference>
<dbReference type="GO" id="GO:0015485">
    <property type="term" value="F:cholesterol binding"/>
    <property type="evidence" value="ECO:0007669"/>
    <property type="project" value="InterPro"/>
</dbReference>
<dbReference type="EMBL" id="UYIQ01000001">
    <property type="protein sequence ID" value="VDG82485.1"/>
    <property type="molecule type" value="Genomic_DNA"/>
</dbReference>
<evidence type="ECO:0000313" key="2">
    <source>
        <dbReference type="Proteomes" id="UP000276733"/>
    </source>
</evidence>
<dbReference type="InterPro" id="IPR036363">
    <property type="entry name" value="Thiol_cytolysin_ab_sf"/>
</dbReference>
<dbReference type="Gene3D" id="3.90.840.10">
    <property type="entry name" value="Thiol-activated cytolysin superfamily/Thiol-activated cytolysin, alpha-beta domain"/>
    <property type="match status" value="1"/>
</dbReference>
<evidence type="ECO:0000313" key="1">
    <source>
        <dbReference type="EMBL" id="VDG82485.1"/>
    </source>
</evidence>
<reference evidence="1 2" key="1">
    <citation type="submission" date="2018-11" db="EMBL/GenBank/DDBJ databases">
        <authorList>
            <consortium name="Pathogen Informatics"/>
        </authorList>
    </citation>
    <scope>NUCLEOTIDE SEQUENCE [LARGE SCALE GENOMIC DNA]</scope>
    <source>
        <strain evidence="1 2">NCTC11458</strain>
    </source>
</reference>
<gene>
    <name evidence="1" type="primary">pfo</name>
    <name evidence="1" type="ORF">NCTC11458_01790</name>
</gene>
<dbReference type="PROSITE" id="PS51257">
    <property type="entry name" value="PROKAR_LIPOPROTEIN"/>
    <property type="match status" value="1"/>
</dbReference>
<comment type="caution">
    <text evidence="1">The sequence shown here is derived from an EMBL/GenBank/DDBJ whole genome shotgun (WGS) entry which is preliminary data.</text>
</comment>
<dbReference type="RefSeq" id="WP_181831859.1">
    <property type="nucleotide sequence ID" value="NZ_UYIQ01000001.1"/>
</dbReference>
<dbReference type="Pfam" id="PF01289">
    <property type="entry name" value="Thiol_cytolysin"/>
    <property type="match status" value="1"/>
</dbReference>
<dbReference type="InterPro" id="IPR001869">
    <property type="entry name" value="Thiol_cytolysin"/>
</dbReference>
<proteinExistence type="predicted"/>
<dbReference type="AlphaFoldDB" id="A0A7Z9CC16"/>
<dbReference type="Gene3D" id="3.40.30.40">
    <property type="entry name" value="Perfringolysin"/>
    <property type="match status" value="1"/>
</dbReference>